<dbReference type="PANTHER" id="PTHR45527">
    <property type="entry name" value="NONRIBOSOMAL PEPTIDE SYNTHETASE"/>
    <property type="match status" value="1"/>
</dbReference>
<dbReference type="CDD" id="cd05930">
    <property type="entry name" value="A_NRPS"/>
    <property type="match status" value="2"/>
</dbReference>
<dbReference type="EMBL" id="JAMCCK010000027">
    <property type="protein sequence ID" value="MCL3995530.1"/>
    <property type="molecule type" value="Genomic_DNA"/>
</dbReference>
<feature type="domain" description="Carrier" evidence="7">
    <location>
        <begin position="6274"/>
        <end position="6348"/>
    </location>
</feature>
<feature type="compositionally biased region" description="Low complexity" evidence="6">
    <location>
        <begin position="544"/>
        <end position="554"/>
    </location>
</feature>
<evidence type="ECO:0000313" key="8">
    <source>
        <dbReference type="EMBL" id="MCL3995530.1"/>
    </source>
</evidence>
<dbReference type="InterPro" id="IPR025110">
    <property type="entry name" value="AMP-bd_C"/>
</dbReference>
<dbReference type="Gene3D" id="3.30.559.30">
    <property type="entry name" value="Nonribosomal peptide synthetase, condensation domain"/>
    <property type="match status" value="7"/>
</dbReference>
<dbReference type="Gene3D" id="2.30.38.10">
    <property type="entry name" value="Luciferase, Domain 3"/>
    <property type="match status" value="3"/>
</dbReference>
<dbReference type="CDD" id="cd12117">
    <property type="entry name" value="A_NRPS_Srf_like"/>
    <property type="match status" value="1"/>
</dbReference>
<feature type="region of interest" description="Disordered" evidence="6">
    <location>
        <begin position="5888"/>
        <end position="5911"/>
    </location>
</feature>
<dbReference type="InterPro" id="IPR010060">
    <property type="entry name" value="NRPS_synth"/>
</dbReference>
<dbReference type="PROSITE" id="PS00012">
    <property type="entry name" value="PHOSPHOPANTETHEINE"/>
    <property type="match status" value="5"/>
</dbReference>
<feature type="domain" description="Carrier" evidence="7">
    <location>
        <begin position="3219"/>
        <end position="3293"/>
    </location>
</feature>
<dbReference type="SUPFAM" id="SSF52777">
    <property type="entry name" value="CoA-dependent acyltransferases"/>
    <property type="match status" value="14"/>
</dbReference>
<feature type="compositionally biased region" description="Low complexity" evidence="6">
    <location>
        <begin position="4664"/>
        <end position="4686"/>
    </location>
</feature>
<dbReference type="SUPFAM" id="SSF56801">
    <property type="entry name" value="Acetyl-CoA synthetase-like"/>
    <property type="match status" value="5"/>
</dbReference>
<evidence type="ECO:0000256" key="1">
    <source>
        <dbReference type="ARBA" id="ARBA00001957"/>
    </source>
</evidence>
<reference evidence="8 9" key="1">
    <citation type="submission" date="2022-05" db="EMBL/GenBank/DDBJ databases">
        <title>Genome Resource of Streptomyces lavenduligriseus GA1-1, a Strain with Broad-Spectrum Antifungal Activity against Phytopathogenic Fungi.</title>
        <authorList>
            <person name="Qi D."/>
        </authorList>
    </citation>
    <scope>NUCLEOTIDE SEQUENCE [LARGE SCALE GENOMIC DNA]</scope>
    <source>
        <strain evidence="8 9">GA1-1</strain>
    </source>
</reference>
<dbReference type="NCBIfam" id="NF003417">
    <property type="entry name" value="PRK04813.1"/>
    <property type="match status" value="7"/>
</dbReference>
<feature type="region of interest" description="Disordered" evidence="6">
    <location>
        <begin position="5522"/>
        <end position="5541"/>
    </location>
</feature>
<dbReference type="InterPro" id="IPR036736">
    <property type="entry name" value="ACP-like_sf"/>
</dbReference>
<comment type="cofactor">
    <cofactor evidence="1">
        <name>pantetheine 4'-phosphate</name>
        <dbReference type="ChEBI" id="CHEBI:47942"/>
    </cofactor>
</comment>
<dbReference type="SMART" id="SM00823">
    <property type="entry name" value="PKS_PP"/>
    <property type="match status" value="5"/>
</dbReference>
<keyword evidence="3" id="KW-0597">Phosphoprotein</keyword>
<dbReference type="Gene3D" id="3.30.559.10">
    <property type="entry name" value="Chloramphenicol acetyltransferase-like domain"/>
    <property type="match status" value="7"/>
</dbReference>
<dbReference type="InterPro" id="IPR000873">
    <property type="entry name" value="AMP-dep_synth/lig_dom"/>
</dbReference>
<keyword evidence="9" id="KW-1185">Reference proteome</keyword>
<dbReference type="NCBIfam" id="NF004282">
    <property type="entry name" value="PRK05691.1"/>
    <property type="match status" value="7"/>
</dbReference>
<dbReference type="CDD" id="cd19534">
    <property type="entry name" value="E_NRPS"/>
    <property type="match status" value="3"/>
</dbReference>
<dbReference type="InterPro" id="IPR006162">
    <property type="entry name" value="Ppantetheine_attach_site"/>
</dbReference>
<dbReference type="Proteomes" id="UP001202052">
    <property type="component" value="Unassembled WGS sequence"/>
</dbReference>
<name>A0ABT0NVY5_9ACTN</name>
<dbReference type="InterPro" id="IPR001242">
    <property type="entry name" value="Condensation_dom"/>
</dbReference>
<feature type="region of interest" description="Disordered" evidence="6">
    <location>
        <begin position="6354"/>
        <end position="6384"/>
    </location>
</feature>
<evidence type="ECO:0000313" key="9">
    <source>
        <dbReference type="Proteomes" id="UP001202052"/>
    </source>
</evidence>
<evidence type="ECO:0000256" key="5">
    <source>
        <dbReference type="ARBA" id="ARBA00023194"/>
    </source>
</evidence>
<comment type="caution">
    <text evidence="8">The sequence shown here is derived from an EMBL/GenBank/DDBJ whole genome shotgun (WGS) entry which is preliminary data.</text>
</comment>
<gene>
    <name evidence="8" type="ORF">M4438_18790</name>
</gene>
<protein>
    <submittedName>
        <fullName evidence="8">Non-ribosomal peptide synthase/polyketide synthase</fullName>
    </submittedName>
</protein>
<feature type="compositionally biased region" description="Basic and acidic residues" evidence="6">
    <location>
        <begin position="5894"/>
        <end position="5909"/>
    </location>
</feature>
<feature type="region of interest" description="Disordered" evidence="6">
    <location>
        <begin position="4664"/>
        <end position="4705"/>
    </location>
</feature>
<keyword evidence="2" id="KW-0596">Phosphopantetheine</keyword>
<dbReference type="InterPro" id="IPR020806">
    <property type="entry name" value="PKS_PP-bd"/>
</dbReference>
<feature type="compositionally biased region" description="Low complexity" evidence="6">
    <location>
        <begin position="6354"/>
        <end position="6367"/>
    </location>
</feature>
<feature type="compositionally biased region" description="Low complexity" evidence="6">
    <location>
        <begin position="463"/>
        <end position="474"/>
    </location>
</feature>
<dbReference type="Pfam" id="PF00501">
    <property type="entry name" value="AMP-binding"/>
    <property type="match status" value="5"/>
</dbReference>
<dbReference type="InterPro" id="IPR023213">
    <property type="entry name" value="CAT-like_dom_sf"/>
</dbReference>
<feature type="domain" description="Carrier" evidence="7">
    <location>
        <begin position="4767"/>
        <end position="4841"/>
    </location>
</feature>
<dbReference type="InterPro" id="IPR010071">
    <property type="entry name" value="AA_adenyl_dom"/>
</dbReference>
<dbReference type="Pfam" id="PF13193">
    <property type="entry name" value="AMP-binding_C"/>
    <property type="match status" value="3"/>
</dbReference>
<feature type="region of interest" description="Disordered" evidence="6">
    <location>
        <begin position="461"/>
        <end position="611"/>
    </location>
</feature>
<evidence type="ECO:0000256" key="3">
    <source>
        <dbReference type="ARBA" id="ARBA00022553"/>
    </source>
</evidence>
<feature type="region of interest" description="Disordered" evidence="6">
    <location>
        <begin position="6251"/>
        <end position="6276"/>
    </location>
</feature>
<evidence type="ECO:0000256" key="2">
    <source>
        <dbReference type="ARBA" id="ARBA00022450"/>
    </source>
</evidence>
<dbReference type="Gene3D" id="3.40.50.12780">
    <property type="entry name" value="N-terminal domain of ligase-like"/>
    <property type="match status" value="2"/>
</dbReference>
<dbReference type="Gene3D" id="1.10.1200.10">
    <property type="entry name" value="ACP-like"/>
    <property type="match status" value="5"/>
</dbReference>
<dbReference type="Gene3D" id="3.30.300.30">
    <property type="match status" value="6"/>
</dbReference>
<keyword evidence="4" id="KW-0677">Repeat</keyword>
<dbReference type="InterPro" id="IPR020845">
    <property type="entry name" value="AMP-binding_CS"/>
</dbReference>
<dbReference type="PROSITE" id="PS00455">
    <property type="entry name" value="AMP_BINDING"/>
    <property type="match status" value="5"/>
</dbReference>
<accession>A0ABT0NVY5</accession>
<feature type="region of interest" description="Disordered" evidence="6">
    <location>
        <begin position="1"/>
        <end position="30"/>
    </location>
</feature>
<dbReference type="InterPro" id="IPR009081">
    <property type="entry name" value="PP-bd_ACP"/>
</dbReference>
<dbReference type="Pfam" id="PF00550">
    <property type="entry name" value="PP-binding"/>
    <property type="match status" value="5"/>
</dbReference>
<feature type="domain" description="Carrier" evidence="7">
    <location>
        <begin position="1719"/>
        <end position="1793"/>
    </location>
</feature>
<dbReference type="SUPFAM" id="SSF47336">
    <property type="entry name" value="ACP-like"/>
    <property type="match status" value="5"/>
</dbReference>
<dbReference type="RefSeq" id="WP_249461629.1">
    <property type="nucleotide sequence ID" value="NZ_JAMCCK010000027.1"/>
</dbReference>
<dbReference type="PANTHER" id="PTHR45527:SF1">
    <property type="entry name" value="FATTY ACID SYNTHASE"/>
    <property type="match status" value="1"/>
</dbReference>
<dbReference type="InterPro" id="IPR042099">
    <property type="entry name" value="ANL_N_sf"/>
</dbReference>
<evidence type="ECO:0000256" key="6">
    <source>
        <dbReference type="SAM" id="MobiDB-lite"/>
    </source>
</evidence>
<feature type="compositionally biased region" description="Basic and acidic residues" evidence="6">
    <location>
        <begin position="3965"/>
        <end position="3975"/>
    </location>
</feature>
<dbReference type="NCBIfam" id="TIGR01733">
    <property type="entry name" value="AA-adenyl-dom"/>
    <property type="match status" value="5"/>
</dbReference>
<evidence type="ECO:0000256" key="4">
    <source>
        <dbReference type="ARBA" id="ARBA00022737"/>
    </source>
</evidence>
<dbReference type="Pfam" id="PF00668">
    <property type="entry name" value="Condensation"/>
    <property type="match status" value="7"/>
</dbReference>
<feature type="region of interest" description="Disordered" evidence="6">
    <location>
        <begin position="3963"/>
        <end position="3986"/>
    </location>
</feature>
<sequence length="6384" mass="681936">MTDLHDKPAPASSLPQAGPAAGLPESDAAPAHPTLGELFTAWVARTPDAPALTDGRRTWTYRELAARAERLAAHLVRRGAGPDRVVALVLPRSMELIAAELAVARAGAAFLPVDPAYPAERRALMLADAGPAVTLDDPRRVGELLETGEPPAAEDDTGRRTGAGHAAYVIYTSGSTGTPKGVTVTHRGLGGFTSAAAERYAVGPGDRVLQFSSPSFDASVLELCVSVLCGATLVVPPHGPWLGDELAAVLDEYRITHALIPPAALATLPDPAQGTARHLRTLIVGAEACPAGLVDRWAPGRRMINSYGPTEATIVATWTGPLTAGRGTPTIGGALPHTRVYVLDAAMRPVPPGADGELYVGGDAVARGYLGRPGLTAARFVADPFGTPGARLYRTGDRARWTADGELEFLGRLDRQVKIRGFRIEPGEIEAALRRAGAGAVGEAVVVVREDDPGHRRLVAYVTPAEQQAPTTPTDDAEPAALSDSGEPRDAAGPAGAAEPVDSAAVSDSAEPRDAAAPADATERAGSAALAGAEPTDAAESRDAAVPAGAAGPDNSPALADSGEPRAFAGRPSSVAPTGGAGPVASAAPTGSAEPREPAAPAAAPATPAQSLDPVSLRAAVGRLLPAHMVPAVVVVLERMPLTPQHKIDRRALPAPDRAVGGGRVAPRSEGERVLAAIWAEVLGADAVGVTDDFFELGGESLLAARVLARVRDELGVRLTLRDVFTARTVAALAPLLADPSATAAREPIPPAPAEGALPLSSAQRRLWYLDDLSDGGTEYNTGVALRLRGALDPDALRRSLYRLAARHASLRTTFATADGQGVQRVAPQPELPLRTADLSGAPDAEEAVEALLTDELERPFDLAAGPLTRALLVRLGAEEHVLLLAQHHIVTDGWSVGILTRELAALYEAEVTGEPAGLAEPAVQYPDFALWERRQRSGDADTADLAYWKRHLAGLQQLELPTDRPRPAVRTTVGAAHRHVLPAELVSRLRRLAAGRGTTLFTLFAGASALLFSRYSGQRDIAFGTVTTGRGRRDLEDVPGFFANTVVLRGEVDERVTVDRFLESVRTTVLDAFAHDGVPFDRVVEELAPPRDPSRTPLVQALVVQQSPLPVPPLAGGLRLAEHPLPRPAARFDLVLEFTPDPDGGSVLTAEFNTDLFDPATVARMTAHLHRLLEGMADGPGRTLAELPMLSAAEQRTLVDSWNPPARRLRETGHVTLPGLLHGQAARTPGRTAVICGPDRLAYAEVARRANRLARRLIARGAGPETLVALCLPRTADLVPVLWAVLTAGAAYLPVDPGYPAERVRLMLADARPALVVATRETAAALPPDCDPLFLEDATGPAVPDTDLTDADRLRPLLPDHPAYVIYTSGSTGRPKGVVVTHRTVAALARWAGERFGAEGLDHVIAATSLNFDVSVFELLCPLTAGGTVEVVADLPALADGTGPRRAGLLSGVPSVVSRLIAGGAAPVTAGTVVLAGEALPAQTLHELRAALPGCRIANIYGPTEATVYATAWFAGDRLPGQAPPIGAPVALTRAYVLDGALRPQPVGVTGELYLGGGGLARGYLNRPGLTAARFVADPFGAPGERMYRTGDLVRRRADGTLEYVGRTDQQVKVRGFRIELGEVEEALRGCAGVTEAAAVAATDRDGHRRLVGYVVPAAGQRTEPEAVRRELGRTLPDYMVPSAVVVLDALPLSPNGKLDRGRLPDPGPAVRAVRHVAPRTPTERALAAIWAEVLRAERIGVDDNFFELGGDSILSIQVVARARQEGLPLTSRDVYQHQTVAALARRADAAGGPREAAPAPEAATGTAPLTPIQHWLFDTAAERAGHFAQALSVRLPADLDPAALEDALNDLVAHHDALRSRFTADGTDGRPAWAVEERAPRLRLARHTGPETDTPHFGPFDLARGPLLRAVLHDTGTGRPPVLHLAVHHLVVDGVSWRLLLEDLDRAYRARRTGRDGAAELPAKSSPLRRWAHRLAAHAADGGFDDERAYWDRTLSEPAPALPTGPAGTYAQQRAHTVRLSPEDTSALLRTLPDTYRTRANDVLLAALGRALCGWSGRDRVLVDVEGHGREDLFPELDISRTAGWFTTRYPVALTVPEDAGWDTVLKRVKEQLRAVPRHGLGYDVLRRLAGPGAAPPAADARISFNYLGRMELPQDPDGLYRGTVRPLELDADPAAARPHALEVVGQLVDGQLEFTWFYADGPQRGEEVADLAGRYAAALADLARYAARPGAAGRTPSDFPLARLDQAAVDRITGPDPAAVADVYPLTPTQAGMLFHGLSQDDRGVYLQQLTFVLDGVPDPGALAAAWQHVTDRTETLRSRVVWQDVPEPLLVVARHADLPVTHLDWRDLTEDERRARLDDVLARDRAEGIDLGRAPLQRLLLARLSGTAVRVVWTFHHLLLDGWSLFQVLSDVFAHHAGAAPDTLPHRPPYRDYVAWLRRRDPAPAERHWRRRLSGLAEATPLPYDREPREAHRAESTHAVRRALPPAATRALKELVRTSGLTLNTLVQGAWALLLARQAGRDEAVFGTTVAGRPPELPGADTMTGLFITTLPTRVTVPGHGTLLDWLRALQHDQSEDRRFDHLPLTRLKTFTGLPERAGLFDSIVVFENYPVDDDLAAAHGLRLSGLEGVETTNYPLSLTAYPGPELTLRLGYDPALFDTATAERMAEYLTVLLTHLPAGAHRPPARLPLLAPDRRAQVLHAWNDTATGLPDTTVAALFAEQVRRTPDAVALDAGDTRLTYRELDARADELAARLAGLGVRPERPVGVLMDRSAELIVAQLALVRTGGVYVPLDGRAPAERLRRMLSEAGADLLLTDAGRERTARELLPEGGILRVDDTSRAPDAGPAHAVHPDNVQYLMFTSGSTGTPKGVAVRQRDVVALALDRAFAGHDRVLVHSPHAFDAATYEVWVPLLRGGTAVLAPPAGLDAAQVRRAVTERGVTCLWLTAGLFRLLAQEDPGCLRGAREVWTGGEAVPGAVVRRVLDACPDLTVVDGYGPTETTTFATRRVFRSGDALPAVLPIGRPLDNTRVYVLDASLQPQPPGVPGELYIAGAGLARGYAGRPGATAARYVADPYGPPGTRMYRTGDLVRWSADGELHFVGRADDQIKIRGFRVEPAEIEARLTAHPAVAEAVVSLYEDAGRKRLAAHLVPAEGADVPSAAGLRAHLAAGLPDYMLPAAFVTVPELPLTANGKVDRRRLPAPDWAAGADRAHREPRTDTERTLAGIWAELLGVERVGVDDNFFMLGGDSILSIQVVSRARAAGLALTPRDLFRHPTVAALAAAGGGAAPAVAGTAPVAGPAGLTPIQHWFLDARPAHPAFFNQSVVIETPGPVDEDALRRALTALWTHHDALRARFHREGDGAWHQDITAHDSPAPELLRVHALRDEEGVTAATHAQLDLDTGPLFVARLFTADGTGPARLLLVAHHLVVDGVSWRILLEDLETAYRQAATGEPVRLPARTTSAAEWVRRLRGLDVSGQLAHWERTARASADPLPVDGTGGNTMADLREVTVRLDRERTDALLRRVPGVYRTRVDDVLLTALGRVLADWTRRATVAVGLEGHGREDRWAEDVDLSRTVGWFTALHPVALTVPAGDWGTALKAVKEQLRAVPDRGLGYGVLRHLARDPRLTTAPEPGISFNYLGRFDWSADDAALVRAVPGGLGGAEAPDTERPHLLDVVARVEDDRLEITWHYSGGRHREETVTALAEGMLDALGGIVAHCARPDAGGRTPSDFPLARLDQAAVDRIAGDGRDVQDIYPLTPMQEGMLFHSLLDPAGRTYVNQVQLVLAGVTDPHALAEAWQHTADANPVLRTGLVWQETPEPLQVVRHRATVPVTHHDWSAWPEERRAPELDRLLAEDRERGIDLAAAPLMRLTLIRLGPDRVRLVWTFHHVLLDGWSAAQVFEEVCERYAALTSGRRPHTPERKPFADYLRWLAGRDTGKAERYWRTALAGFQAPTELPRDRRPDGAHRTSSSGSVRMTLGPDLSARLRETAQRHGLTLNTVLQGAWALLLSRYGGGTDVVFGTTVSGRPAELPGVTSMVGLFINTLPTRVRVDGSRPLPEWLREIQTAQSEARRHDFVSLAQIQSWSELPGGTSLFDSLVVFENYPFDPDAPARHGLTMEPERDLEPTNYPLSVVVAPGDTLTVNLDHDPAAFDTATVAALGESLRTLLTGMAGGLDRRLADLPLLDPAEERALVARFGGRQAEAPRSTLPDAFRRQAERTPGAPAVRHGDQVLTYRELDARSNRLARRLIAAGAGPERFVALCLPRTADLVTALLAVLKSGAGYLPVDPQYPAERVAFLFEDVRPDAVITASETAGRLPEGPFTRILLDDPEPGAPDSPVGDDERHGVLLPGHPAYVIHTSGSTGRPKGVVVSHASVLALTDWAAAEFTGRGLHHVVASTSLNFDVSVFEIFAPLLSGGCVEIVRDLLALAERPGPWRAGLLSAVPSALDRLLAEDAVRITADTVVLAGEGLPARTVRRVRDAVPGSEVRNIYGPTEATVYATAFTCDPADPDRDPPIGRPLGGARAHVLDERLRPVPVGVPGELFLAGTGVARGYLGRPGLTAARFLPDPFGPPGSRMYRTGDLVRWTADGDLVYLGRGDDQVKVRGFRIELGEVEAALARHPAVAAAAARVIEHAGHRRLVGYVVPRTPAAVDDSGAPGAAAVPGSGVRGAAAAPGSGGPGVPVPATSAGAEGPGALVPDPAELRAFLARSLPDHLVPALVVPLERLPLGATGKLDRRALPVPEWAAPASGTAGRPPRTEAERILAAIWTEVLGVPEVGADDNYFTLGGDSVLGIRIVSAARRAGLALSPRHLFTHQTLAELAAAAERLPVTAVSAEQGPVTGDAPLTPVQHWLLSTLTGDPAHFSQTVAHELAADPDETLLRAALAVVLEHHDALRMRYEQAPDGSWRQYGTPPGDRDPHLEVHQGADPAAVAEALGAGFDLADGPLLRAALCRPADGTRPAGGARPVLLLAAHHLVVDAVSWRLILEDLDTAYRALRDGGRPALAPKSTAFRDWARRLAAHTEAGGFDTELPYWQGVETETTLPVDHPGGPNTVADEDSVTAGLDAEETRRLLQDVPEAYRTRVNDVLLTALGRVLARWTGRDRVAVTLESHGREQLFEDTDLARTTGWFTAMYPVTLDVPRDAGPGTALKSVKENLRAVPHGGLGYGALRHLRPAAGRDLPALPPVCFNYLGRPDAAPAAGGLLHAPHGGLAGGMDRSANRPHLLDVLGQVTDDRLEFTWSYSRGRHRRETVARLAAELAEELRAIIRHCAEPGAGGRTPSDFPLAPLDQAAVDRLVGDGAGVTDVYPLTPTQTGMVMHGLDEAEHGLYVEQITFVADGAHDPATLAAAWRHVVDHTPVLRTSVALRGVPVPLQVVHRHVTLPVTEHDWSALPDERQAAELERLLADERARGLALDRAPLLRLALVRLGPDAVRVVWTFHHVLLDGWSVFHVLSDVMAAHAALTRGERPRLPERRPFADYAAWLAARDTAAAEEHWRHALAGLGAPTPLPYDRRPAPGTTARSGTWLSRRLDPGQTRSLHEFARRHRLTLNTLVQGAWALLLARWSGQREVCFGTTVSGRPAGLPGADTITGLFITTLPARAEVDGAARRDTWLRGLQEARAEDRRHDHLPLGELHSYTQLPPDTSLFDSLVVFENYPVGDTTAGAHGLALRDLDAREATNYPLTVVVSPGDRLTVELGYDPRYFERSTADSMAEQLLHTLHALAAPDDTARLDDLDVLPPAYRERLLRGPSRPALGPVPAATLPALVEAAVDRWPTAPALDAPGTLLTFAETEARANRLAHRLIARGAGPGDLVALLLPRSADMVLAQLAVAKSGAAFLPVDPAYPEERIALMLRDAAPALTLDAKEIAALLAAPPDDTPGHRPTDADRRRPLDPDDPAYVIYTSGSTGTPKGVVVTHRGLAAFSAAEAAHYQVAAGDRVLAFATPSFDASVLELCMSLPHGARLVIPRPGPLLGAELAGVLRAERVTHTLLPPAALATLPAGTPGTLPDLKTLIVGADACGAELVARWAPHHRMVNSYGPTEATVVATWSAPLEPDGSAPPIGRPLPATGAYVLDARLRPVPDGVPGELWLSGPALARGYLGRPGLTAARFRADPFGPPGTRMYRTGDLVRRDGAGELHYLGRTDHQLKLRGHRIEAGEVEAVLVRHPGVLDAVVTVREDEPGLPRLVAHLLTVPGAEPPTAAELREQAARSLPGYMVPSAFVVLDRFPLTENGKTDRAALPAPAPAGQERERPEYVAPRTPTEEALAELWEEALRTAVGAEDDYFLLGGDSLRALLIASRANDAFGVTLTPRDVLVSRTVAALAELVEEQVLSELEAAAYGGDGPDPAHGGPDDEDAAYGGPDHDER</sequence>
<proteinExistence type="predicted"/>
<feature type="compositionally biased region" description="Low complexity" evidence="6">
    <location>
        <begin position="599"/>
        <end position="609"/>
    </location>
</feature>
<feature type="domain" description="Carrier" evidence="7">
    <location>
        <begin position="666"/>
        <end position="741"/>
    </location>
</feature>
<dbReference type="NCBIfam" id="TIGR01720">
    <property type="entry name" value="NRPS-para261"/>
    <property type="match status" value="3"/>
</dbReference>
<dbReference type="InterPro" id="IPR045851">
    <property type="entry name" value="AMP-bd_C_sf"/>
</dbReference>
<dbReference type="CDD" id="cd19543">
    <property type="entry name" value="DCL_NRPS"/>
    <property type="match status" value="3"/>
</dbReference>
<organism evidence="8 9">
    <name type="scientific">Streptomyces lavenduligriseus</name>
    <dbReference type="NCBI Taxonomy" id="67315"/>
    <lineage>
        <taxon>Bacteria</taxon>
        <taxon>Bacillati</taxon>
        <taxon>Actinomycetota</taxon>
        <taxon>Actinomycetes</taxon>
        <taxon>Kitasatosporales</taxon>
        <taxon>Streptomycetaceae</taxon>
        <taxon>Streptomyces</taxon>
    </lineage>
</organism>
<dbReference type="Gene3D" id="3.40.50.980">
    <property type="match status" value="6"/>
</dbReference>
<evidence type="ECO:0000259" key="7">
    <source>
        <dbReference type="PROSITE" id="PS50075"/>
    </source>
</evidence>
<dbReference type="PROSITE" id="PS50075">
    <property type="entry name" value="CARRIER"/>
    <property type="match status" value="5"/>
</dbReference>
<dbReference type="CDD" id="cd19531">
    <property type="entry name" value="LCL_NRPS-like"/>
    <property type="match status" value="1"/>
</dbReference>
<keyword evidence="5" id="KW-0045">Antibiotic biosynthesis</keyword>